<organism evidence="7">
    <name type="scientific">Angiostrongylus costaricensis</name>
    <name type="common">Nematode worm</name>
    <dbReference type="NCBI Taxonomy" id="334426"/>
    <lineage>
        <taxon>Eukaryota</taxon>
        <taxon>Metazoa</taxon>
        <taxon>Ecdysozoa</taxon>
        <taxon>Nematoda</taxon>
        <taxon>Chromadorea</taxon>
        <taxon>Rhabditida</taxon>
        <taxon>Rhabditina</taxon>
        <taxon>Rhabditomorpha</taxon>
        <taxon>Strongyloidea</taxon>
        <taxon>Metastrongylidae</taxon>
        <taxon>Angiostrongylus</taxon>
    </lineage>
</organism>
<evidence type="ECO:0000256" key="1">
    <source>
        <dbReference type="ARBA" id="ARBA00022614"/>
    </source>
</evidence>
<dbReference type="WBParaSite" id="ACOC_0000918701-mRNA-1">
    <property type="protein sequence ID" value="ACOC_0000918701-mRNA-1"/>
    <property type="gene ID" value="ACOC_0000918701"/>
</dbReference>
<dbReference type="GO" id="GO:0004826">
    <property type="term" value="F:phenylalanine-tRNA ligase activity"/>
    <property type="evidence" value="ECO:0007669"/>
    <property type="project" value="InterPro"/>
</dbReference>
<dbReference type="InterPro" id="IPR036373">
    <property type="entry name" value="Ribosomal_bL17_sf"/>
</dbReference>
<dbReference type="InterPro" id="IPR003591">
    <property type="entry name" value="Leu-rich_rpt_typical-subtyp"/>
</dbReference>
<dbReference type="Gene3D" id="3.80.10.10">
    <property type="entry name" value="Ribonuclease Inhibitor"/>
    <property type="match status" value="2"/>
</dbReference>
<dbReference type="SMART" id="SM00369">
    <property type="entry name" value="LRR_TYP"/>
    <property type="match status" value="4"/>
</dbReference>
<keyword evidence="6" id="KW-1185">Reference proteome</keyword>
<dbReference type="InterPro" id="IPR000456">
    <property type="entry name" value="Ribosomal_bL17"/>
</dbReference>
<dbReference type="FunFam" id="3.90.1030.10:FF:000015">
    <property type="entry name" value="Mitochondrial Ribosomal Protein, Large"/>
    <property type="match status" value="1"/>
</dbReference>
<dbReference type="PANTHER" id="PTHR10947">
    <property type="entry name" value="PHENYLALANYL-TRNA SYNTHETASE BETA CHAIN AND LEUCINE-RICH REPEAT-CONTAINING PROTEIN 47"/>
    <property type="match status" value="1"/>
</dbReference>
<dbReference type="PANTHER" id="PTHR10947:SF3">
    <property type="entry name" value="LEUCINE-RICH REPEAT-CONTAINING PROTEIN 47"/>
    <property type="match status" value="1"/>
</dbReference>
<evidence type="ECO:0000256" key="3">
    <source>
        <dbReference type="ARBA" id="ARBA00035290"/>
    </source>
</evidence>
<reference evidence="7" key="1">
    <citation type="submission" date="2016-04" db="UniProtKB">
        <authorList>
            <consortium name="WormBaseParasite"/>
        </authorList>
    </citation>
    <scope>IDENTIFICATION</scope>
</reference>
<sequence>MANGVVASLPRIRATIGHIPQRLKTANIEPSSRARLEVLRRIVTRLVREERAEFQWNRAVEARPYMERLIQLGLERGEHDEYTVEMMEWWLPERDLITKMYKVIIPRFVDREAPFTSIYRLPTQRLVQYKKGPVEMWRRYEIAVLEIDGNPFPPVLGEKANNSSSLLNILLKDALNNRLNKLRTNHFRTCAMTHLLEWPELSVLTQEQRFELVLKGVDSQRRSALSDEGLQKTVFEKNPQLNFISITGCGLSYLSPSITACSQLTKLSITRNELTSVPKEIGALSKLTFIDLSDNGLEHLPPSFSNLTKLETFVATGNRLTSEGLFDFSTMHGLLVLDLSHNNLVEVPSTVMSAELVRLHTLNLAHNKITEVPEQLSLNHHLKTLDLSANAITALPWAVGQLEKIRMLDLSQNPFKDGRFKKLTNDRRAKVSAIIAYISKNISKLSMHDSTGMAEGDLISGESLAKNETIVWMGAEDFYVKRLESVVPIRPFLSCCVLSNLDLTGEHFKKFINIQTKLHDSSLCGHRTIAAIGTHELKAFRPPLNYLALPPDELHITALHKKKPVNARELVNALARDADLARKRTKRNTLNPLHRLVTYIFYQYLNLVVDLPLLPCLIDAQGLVISLPPITNSDLTKETQSVWVEVSSTESIVVCKKVFLYFFAQERGKME</sequence>
<evidence type="ECO:0000256" key="4">
    <source>
        <dbReference type="ARBA" id="ARBA00035413"/>
    </source>
</evidence>
<dbReference type="Pfam" id="PF01196">
    <property type="entry name" value="Ribosomal_L17"/>
    <property type="match status" value="1"/>
</dbReference>
<dbReference type="InterPro" id="IPR032675">
    <property type="entry name" value="LRR_dom_sf"/>
</dbReference>
<dbReference type="OrthoDB" id="275000at2759"/>
<keyword evidence="1" id="KW-0433">Leucine-rich repeat</keyword>
<dbReference type="EMBL" id="UYYA01004259">
    <property type="protein sequence ID" value="VDM60773.1"/>
    <property type="molecule type" value="Genomic_DNA"/>
</dbReference>
<evidence type="ECO:0000313" key="7">
    <source>
        <dbReference type="WBParaSite" id="ACOC_0000918701-mRNA-1"/>
    </source>
</evidence>
<evidence type="ECO:0000256" key="2">
    <source>
        <dbReference type="ARBA" id="ARBA00022737"/>
    </source>
</evidence>
<dbReference type="InterPro" id="IPR045060">
    <property type="entry name" value="Phe-tRNA-ligase_IIc_bsu"/>
</dbReference>
<dbReference type="Gene3D" id="3.50.40.10">
    <property type="entry name" value="Phenylalanyl-trna Synthetase, Chain B, domain 3"/>
    <property type="match status" value="1"/>
</dbReference>
<dbReference type="InterPro" id="IPR020825">
    <property type="entry name" value="Phe-tRNA_synthase-like_B3/B4"/>
</dbReference>
<dbReference type="InterPro" id="IPR001611">
    <property type="entry name" value="Leu-rich_rpt"/>
</dbReference>
<evidence type="ECO:0000313" key="5">
    <source>
        <dbReference type="EMBL" id="VDM60773.1"/>
    </source>
</evidence>
<dbReference type="Gene3D" id="3.90.1030.10">
    <property type="entry name" value="Ribosomal protein L17"/>
    <property type="match status" value="1"/>
</dbReference>
<dbReference type="PROSITE" id="PS51450">
    <property type="entry name" value="LRR"/>
    <property type="match status" value="1"/>
</dbReference>
<dbReference type="OMA" id="IYRLPTQ"/>
<reference evidence="5 6" key="2">
    <citation type="submission" date="2018-11" db="EMBL/GenBank/DDBJ databases">
        <authorList>
            <consortium name="Pathogen Informatics"/>
        </authorList>
    </citation>
    <scope>NUCLEOTIDE SEQUENCE [LARGE SCALE GENOMIC DNA]</scope>
    <source>
        <strain evidence="5 6">Costa Rica</strain>
    </source>
</reference>
<dbReference type="STRING" id="334426.A0A158PJT8"/>
<protein>
    <recommendedName>
        <fullName evidence="3">Large ribosomal subunit protein bL17m</fullName>
    </recommendedName>
    <alternativeName>
        <fullName evidence="4">39S ribosomal protein L17, mitochondrial</fullName>
    </alternativeName>
</protein>
<dbReference type="Proteomes" id="UP000267027">
    <property type="component" value="Unassembled WGS sequence"/>
</dbReference>
<dbReference type="GO" id="GO:0006432">
    <property type="term" value="P:phenylalanyl-tRNA aminoacylation"/>
    <property type="evidence" value="ECO:0007669"/>
    <property type="project" value="InterPro"/>
</dbReference>
<dbReference type="Pfam" id="PF13855">
    <property type="entry name" value="LRR_8"/>
    <property type="match status" value="2"/>
</dbReference>
<dbReference type="SUPFAM" id="SSF52058">
    <property type="entry name" value="L domain-like"/>
    <property type="match status" value="1"/>
</dbReference>
<dbReference type="AlphaFoldDB" id="A0A158PJT8"/>
<dbReference type="GO" id="GO:0005840">
    <property type="term" value="C:ribosome"/>
    <property type="evidence" value="ECO:0007669"/>
    <property type="project" value="InterPro"/>
</dbReference>
<evidence type="ECO:0000313" key="6">
    <source>
        <dbReference type="Proteomes" id="UP000267027"/>
    </source>
</evidence>
<gene>
    <name evidence="5" type="ORF">ACOC_LOCUS9188</name>
</gene>
<dbReference type="SUPFAM" id="SSF64263">
    <property type="entry name" value="Prokaryotic ribosomal protein L17"/>
    <property type="match status" value="1"/>
</dbReference>
<keyword evidence="2" id="KW-0677">Repeat</keyword>
<name>A0A158PJT8_ANGCS</name>
<accession>A0A158PJT8</accession>
<proteinExistence type="predicted"/>
<dbReference type="GO" id="GO:0003735">
    <property type="term" value="F:structural constituent of ribosome"/>
    <property type="evidence" value="ECO:0007669"/>
    <property type="project" value="InterPro"/>
</dbReference>